<comment type="subunit">
    <text evidence="7">Monomer.</text>
</comment>
<organism evidence="8 9">
    <name type="scientific">Clostridium niameyense</name>
    <dbReference type="NCBI Taxonomy" id="1622073"/>
    <lineage>
        <taxon>Bacteria</taxon>
        <taxon>Bacillati</taxon>
        <taxon>Bacillota</taxon>
        <taxon>Clostridia</taxon>
        <taxon>Eubacteriales</taxon>
        <taxon>Clostridiaceae</taxon>
        <taxon>Clostridium</taxon>
    </lineage>
</organism>
<evidence type="ECO:0000256" key="4">
    <source>
        <dbReference type="ARBA" id="ARBA00022777"/>
    </source>
</evidence>
<dbReference type="EC" id="2.7.1.71" evidence="7"/>
<dbReference type="PRINTS" id="PR01100">
    <property type="entry name" value="SHIKIMTKNASE"/>
</dbReference>
<dbReference type="InterPro" id="IPR031322">
    <property type="entry name" value="Shikimate/glucono_kinase"/>
</dbReference>
<comment type="similarity">
    <text evidence="7">Belongs to the shikimate kinase family.</text>
</comment>
<dbReference type="GO" id="GO:0009423">
    <property type="term" value="P:chorismate biosynthetic process"/>
    <property type="evidence" value="ECO:0007669"/>
    <property type="project" value="UniProtKB-UniRule"/>
</dbReference>
<evidence type="ECO:0000256" key="7">
    <source>
        <dbReference type="HAMAP-Rule" id="MF_00109"/>
    </source>
</evidence>
<keyword evidence="1 7" id="KW-0028">Amino-acid biosynthesis</keyword>
<protein>
    <recommendedName>
        <fullName evidence="7">Shikimate kinase</fullName>
        <shortName evidence="7">SK</shortName>
        <ecNumber evidence="7">2.7.1.71</ecNumber>
    </recommendedName>
</protein>
<proteinExistence type="inferred from homology"/>
<dbReference type="GO" id="GO:0005524">
    <property type="term" value="F:ATP binding"/>
    <property type="evidence" value="ECO:0007669"/>
    <property type="project" value="UniProtKB-UniRule"/>
</dbReference>
<keyword evidence="3 7" id="KW-0547">Nucleotide-binding</keyword>
<comment type="caution">
    <text evidence="8">The sequence shown here is derived from an EMBL/GenBank/DDBJ whole genome shotgun (WGS) entry which is preliminary data.</text>
</comment>
<keyword evidence="7" id="KW-0460">Magnesium</keyword>
<comment type="function">
    <text evidence="7">Catalyzes the specific phosphorylation of the 3-hydroxyl group of shikimic acid using ATP as a cosubstrate.</text>
</comment>
<keyword evidence="7" id="KW-0963">Cytoplasm</keyword>
<name>A0A6M0R7W3_9CLOT</name>
<evidence type="ECO:0000256" key="5">
    <source>
        <dbReference type="ARBA" id="ARBA00022840"/>
    </source>
</evidence>
<dbReference type="GO" id="GO:0000287">
    <property type="term" value="F:magnesium ion binding"/>
    <property type="evidence" value="ECO:0007669"/>
    <property type="project" value="UniProtKB-UniRule"/>
</dbReference>
<feature type="binding site" evidence="7">
    <location>
        <position position="33"/>
    </location>
    <ligand>
        <name>substrate</name>
    </ligand>
</feature>
<dbReference type="PANTHER" id="PTHR21087">
    <property type="entry name" value="SHIKIMATE KINASE"/>
    <property type="match status" value="1"/>
</dbReference>
<feature type="binding site" evidence="7">
    <location>
        <begin position="11"/>
        <end position="16"/>
    </location>
    <ligand>
        <name>ATP</name>
        <dbReference type="ChEBI" id="CHEBI:30616"/>
    </ligand>
</feature>
<keyword evidence="5 7" id="KW-0067">ATP-binding</keyword>
<dbReference type="Gene3D" id="3.40.50.300">
    <property type="entry name" value="P-loop containing nucleotide triphosphate hydrolases"/>
    <property type="match status" value="1"/>
</dbReference>
<feature type="binding site" evidence="7">
    <location>
        <position position="15"/>
    </location>
    <ligand>
        <name>Mg(2+)</name>
        <dbReference type="ChEBI" id="CHEBI:18420"/>
    </ligand>
</feature>
<dbReference type="SUPFAM" id="SSF52540">
    <property type="entry name" value="P-loop containing nucleoside triphosphate hydrolases"/>
    <property type="match status" value="1"/>
</dbReference>
<evidence type="ECO:0000313" key="8">
    <source>
        <dbReference type="EMBL" id="NEZ46321.1"/>
    </source>
</evidence>
<dbReference type="CDD" id="cd00464">
    <property type="entry name" value="SK"/>
    <property type="match status" value="1"/>
</dbReference>
<dbReference type="GO" id="GO:0005829">
    <property type="term" value="C:cytosol"/>
    <property type="evidence" value="ECO:0007669"/>
    <property type="project" value="TreeGrafter"/>
</dbReference>
<dbReference type="Pfam" id="PF01202">
    <property type="entry name" value="SKI"/>
    <property type="match status" value="1"/>
</dbReference>
<evidence type="ECO:0000256" key="2">
    <source>
        <dbReference type="ARBA" id="ARBA00022679"/>
    </source>
</evidence>
<keyword evidence="2 7" id="KW-0808">Transferase</keyword>
<dbReference type="AlphaFoldDB" id="A0A6M0R7W3"/>
<evidence type="ECO:0000256" key="3">
    <source>
        <dbReference type="ARBA" id="ARBA00022741"/>
    </source>
</evidence>
<comment type="catalytic activity">
    <reaction evidence="7">
        <text>shikimate + ATP = 3-phosphoshikimate + ADP + H(+)</text>
        <dbReference type="Rhea" id="RHEA:13121"/>
        <dbReference type="ChEBI" id="CHEBI:15378"/>
        <dbReference type="ChEBI" id="CHEBI:30616"/>
        <dbReference type="ChEBI" id="CHEBI:36208"/>
        <dbReference type="ChEBI" id="CHEBI:145989"/>
        <dbReference type="ChEBI" id="CHEBI:456216"/>
        <dbReference type="EC" id="2.7.1.71"/>
    </reaction>
</comment>
<keyword evidence="6 7" id="KW-0057">Aromatic amino acid biosynthesis</keyword>
<sequence>MNNIILIGMPSSGKTTLGQILSNKLNYKFIDTDKLIEELEGISIESMFKIYGEGYFREKEKQAIDFIKDTNSTIVATGGGLPIYNNNIEKLNNIGVTIFLEVSLHNLYKRNLNSYIKRPLLEKDKMNSLNKLYKEREKIYKKAHFIVNNDSIEDDTIEEIIKVYKKLNSAL</sequence>
<dbReference type="GO" id="GO:0008652">
    <property type="term" value="P:amino acid biosynthetic process"/>
    <property type="evidence" value="ECO:0007669"/>
    <property type="project" value="UniProtKB-KW"/>
</dbReference>
<dbReference type="Proteomes" id="UP000473885">
    <property type="component" value="Unassembled WGS sequence"/>
</dbReference>
<dbReference type="InterPro" id="IPR027417">
    <property type="entry name" value="P-loop_NTPase"/>
</dbReference>
<gene>
    <name evidence="7" type="primary">aroK</name>
    <name evidence="8" type="ORF">FDF74_03730</name>
</gene>
<feature type="binding site" evidence="7">
    <location>
        <position position="136"/>
    </location>
    <ligand>
        <name>substrate</name>
    </ligand>
</feature>
<dbReference type="UniPathway" id="UPA00053">
    <property type="reaction ID" value="UER00088"/>
</dbReference>
<accession>A0A6M0R7W3</accession>
<reference evidence="8 9" key="1">
    <citation type="submission" date="2019-04" db="EMBL/GenBank/DDBJ databases">
        <title>Genome sequencing of Clostridium botulinum Groups I-IV and Clostridium butyricum.</title>
        <authorList>
            <person name="Brunt J."/>
            <person name="Van Vliet A.H.M."/>
            <person name="Stringer S.C."/>
            <person name="Carter A.T."/>
            <person name="Peck M.W."/>
        </authorList>
    </citation>
    <scope>NUCLEOTIDE SEQUENCE [LARGE SCALE GENOMIC DNA]</scope>
    <source>
        <strain evidence="8 9">IFR 18/094</strain>
    </source>
</reference>
<dbReference type="InterPro" id="IPR000623">
    <property type="entry name" value="Shikimate_kinase/TSH1"/>
</dbReference>
<dbReference type="EMBL" id="SXDP01000002">
    <property type="protein sequence ID" value="NEZ46321.1"/>
    <property type="molecule type" value="Genomic_DNA"/>
</dbReference>
<dbReference type="GO" id="GO:0009073">
    <property type="term" value="P:aromatic amino acid family biosynthetic process"/>
    <property type="evidence" value="ECO:0007669"/>
    <property type="project" value="UniProtKB-KW"/>
</dbReference>
<feature type="binding site" evidence="7">
    <location>
        <position position="79"/>
    </location>
    <ligand>
        <name>substrate</name>
    </ligand>
</feature>
<evidence type="ECO:0000256" key="6">
    <source>
        <dbReference type="ARBA" id="ARBA00023141"/>
    </source>
</evidence>
<dbReference type="GO" id="GO:0004765">
    <property type="term" value="F:shikimate kinase activity"/>
    <property type="evidence" value="ECO:0007669"/>
    <property type="project" value="UniProtKB-UniRule"/>
</dbReference>
<evidence type="ECO:0000256" key="1">
    <source>
        <dbReference type="ARBA" id="ARBA00022605"/>
    </source>
</evidence>
<comment type="caution">
    <text evidence="7">Lacks conserved residue(s) required for the propagation of feature annotation.</text>
</comment>
<comment type="subcellular location">
    <subcellularLocation>
        <location evidence="7">Cytoplasm</location>
    </subcellularLocation>
</comment>
<feature type="binding site" evidence="7">
    <location>
        <position position="57"/>
    </location>
    <ligand>
        <name>substrate</name>
    </ligand>
</feature>
<comment type="pathway">
    <text evidence="7">Metabolic intermediate biosynthesis; chorismate biosynthesis; chorismate from D-erythrose 4-phosphate and phosphoenolpyruvate: step 5/7.</text>
</comment>
<keyword evidence="4 7" id="KW-0418">Kinase</keyword>
<evidence type="ECO:0000313" key="9">
    <source>
        <dbReference type="Proteomes" id="UP000473885"/>
    </source>
</evidence>
<keyword evidence="9" id="KW-1185">Reference proteome</keyword>
<feature type="binding site" evidence="7">
    <location>
        <position position="118"/>
    </location>
    <ligand>
        <name>ATP</name>
        <dbReference type="ChEBI" id="CHEBI:30616"/>
    </ligand>
</feature>
<dbReference type="HAMAP" id="MF_00109">
    <property type="entry name" value="Shikimate_kinase"/>
    <property type="match status" value="1"/>
</dbReference>
<comment type="cofactor">
    <cofactor evidence="7">
        <name>Mg(2+)</name>
        <dbReference type="ChEBI" id="CHEBI:18420"/>
    </cofactor>
    <text evidence="7">Binds 1 Mg(2+) ion per subunit.</text>
</comment>
<keyword evidence="7" id="KW-0479">Metal-binding</keyword>
<dbReference type="PANTHER" id="PTHR21087:SF16">
    <property type="entry name" value="SHIKIMATE KINASE 1, CHLOROPLASTIC"/>
    <property type="match status" value="1"/>
</dbReference>